<gene>
    <name evidence="1" type="ORF">EGYM00392_LOCUS35026</name>
</gene>
<proteinExistence type="predicted"/>
<dbReference type="EMBL" id="HBGA01093801">
    <property type="protein sequence ID" value="CAD9023901.1"/>
    <property type="molecule type" value="Transcribed_RNA"/>
</dbReference>
<accession>A0A7S1IUY5</accession>
<sequence>MLVSDREAIKELSSTLKRLTGATGLADPKVSTLLANWAQSHSHAKAAMKRAVQKGLGRWLEKLQVDAINEFGATLIPGDGACELLISMSAPKRAFRVLSKYFGQRTAAFTREKGWQGIKRPICSHAAFRAAWRRFAAALTLGPTLYNPGPPLYVAVYWPVHNWAEYINSRPPLLEHLDFTQPLGFILRGDGYPTAGASWTLITVSLTNFGEKARSPSFLWCIGLAACSEKDLEVVADLWADNIQVPLASIFMSAH</sequence>
<protein>
    <submittedName>
        <fullName evidence="1">Uncharacterized protein</fullName>
    </submittedName>
</protein>
<dbReference type="AlphaFoldDB" id="A0A7S1IUY5"/>
<evidence type="ECO:0000313" key="1">
    <source>
        <dbReference type="EMBL" id="CAD9023901.1"/>
    </source>
</evidence>
<name>A0A7S1IUY5_9EUGL</name>
<organism evidence="1">
    <name type="scientific">Eutreptiella gymnastica</name>
    <dbReference type="NCBI Taxonomy" id="73025"/>
    <lineage>
        <taxon>Eukaryota</taxon>
        <taxon>Discoba</taxon>
        <taxon>Euglenozoa</taxon>
        <taxon>Euglenida</taxon>
        <taxon>Spirocuta</taxon>
        <taxon>Euglenophyceae</taxon>
        <taxon>Eutreptiales</taxon>
        <taxon>Eutreptiaceae</taxon>
        <taxon>Eutreptiella</taxon>
    </lineage>
</organism>
<reference evidence="1" key="1">
    <citation type="submission" date="2021-01" db="EMBL/GenBank/DDBJ databases">
        <authorList>
            <person name="Corre E."/>
            <person name="Pelletier E."/>
            <person name="Niang G."/>
            <person name="Scheremetjew M."/>
            <person name="Finn R."/>
            <person name="Kale V."/>
            <person name="Holt S."/>
            <person name="Cochrane G."/>
            <person name="Meng A."/>
            <person name="Brown T."/>
            <person name="Cohen L."/>
        </authorList>
    </citation>
    <scope>NUCLEOTIDE SEQUENCE</scope>
    <source>
        <strain evidence="1">NIES-381</strain>
    </source>
</reference>